<name>A0A8H6N7G0_9PEZI</name>
<feature type="domain" description="Heterokaryon incompatibility" evidence="1">
    <location>
        <begin position="20"/>
        <end position="85"/>
    </location>
</feature>
<dbReference type="Pfam" id="PF26639">
    <property type="entry name" value="Het-6_barrel"/>
    <property type="match status" value="1"/>
</dbReference>
<dbReference type="InterPro" id="IPR052895">
    <property type="entry name" value="HetReg/Transcr_Mod"/>
</dbReference>
<dbReference type="Pfam" id="PF06985">
    <property type="entry name" value="HET"/>
    <property type="match status" value="1"/>
</dbReference>
<dbReference type="AlphaFoldDB" id="A0A8H6N7G0"/>
<evidence type="ECO:0000259" key="1">
    <source>
        <dbReference type="Pfam" id="PF06985"/>
    </source>
</evidence>
<accession>A0A8H6N7G0</accession>
<dbReference type="InterPro" id="IPR010730">
    <property type="entry name" value="HET"/>
</dbReference>
<reference evidence="2" key="1">
    <citation type="journal article" date="2020" name="Phytopathology">
        <title>Genome Sequence Resources of Colletotrichum truncatum, C. plurivorum, C. musicola, and C. sojae: Four Species Pathogenic to Soybean (Glycine max).</title>
        <authorList>
            <person name="Rogerio F."/>
            <person name="Boufleur T.R."/>
            <person name="Ciampi-Guillardi M."/>
            <person name="Sukno S.A."/>
            <person name="Thon M.R."/>
            <person name="Massola Junior N.S."/>
            <person name="Baroncelli R."/>
        </authorList>
    </citation>
    <scope>NUCLEOTIDE SEQUENCE</scope>
    <source>
        <strain evidence="2">LFN00145</strain>
    </source>
</reference>
<proteinExistence type="predicted"/>
<comment type="caution">
    <text evidence="2">The sequence shown here is derived from an EMBL/GenBank/DDBJ whole genome shotgun (WGS) entry which is preliminary data.</text>
</comment>
<keyword evidence="3" id="KW-1185">Reference proteome</keyword>
<dbReference type="EMBL" id="WIGO01000217">
    <property type="protein sequence ID" value="KAF6823217.1"/>
    <property type="molecule type" value="Genomic_DNA"/>
</dbReference>
<gene>
    <name evidence="2" type="ORF">CPLU01_11516</name>
</gene>
<evidence type="ECO:0000313" key="2">
    <source>
        <dbReference type="EMBL" id="KAF6823217.1"/>
    </source>
</evidence>
<dbReference type="PANTHER" id="PTHR24148:SF73">
    <property type="entry name" value="HET DOMAIN PROTEIN (AFU_ORTHOLOGUE AFUA_8G01020)"/>
    <property type="match status" value="1"/>
</dbReference>
<evidence type="ECO:0000313" key="3">
    <source>
        <dbReference type="Proteomes" id="UP000654918"/>
    </source>
</evidence>
<protein>
    <submittedName>
        <fullName evidence="2">Heterokaryon incompatibility protein</fullName>
    </submittedName>
</protein>
<sequence>MLSNDEIRIFELYPSGSPDYEALSYVWGYSSDSTSIIVGEQKVDISRNLDVFLRKLRHSSQTRHLWADQICINQNDSTEKTAQISESISLSAAKDVLHFLEFLNDIDNIPEPSFLLSSDKFKELLKALLLIHPNGNAWWQRIWTVQEVILPQNRTLFWGPLVLPWELLRMAIRHYISTHNHPHFYHDDRRLMNNLCANVVWISHGRNFDLPAITATKWRYRGASNPLDKVFGLLGLVPEGVDMAFTNRCGYDSTEAAVFASFTLDSIVASDGLQPLHFNPRLEDDIATEDVPRWALDLKGSSRHEADPFYRNWAFDHSRACGGRALDVSHLRGTVEANGGSTHALGVSGLRFGTVAEVSRERCDAGYNDVTFADAGPLLSYKLRAWHALAAGHSSKRHTDLGELRERFCRLVAVDLLERSEDDERPSLIPDDRDIDNIWRFVTGELNAREIWVDETHIASQLCNQVFFLTESGAMGMGPWDTRVGDEVWVLDGGNYPFALRPCGQENDCEDFNFLACYYVDGIMYGEIFQTTGEADVRKIRLH</sequence>
<dbReference type="Proteomes" id="UP000654918">
    <property type="component" value="Unassembled WGS sequence"/>
</dbReference>
<dbReference type="PANTHER" id="PTHR24148">
    <property type="entry name" value="ANKYRIN REPEAT DOMAIN-CONTAINING PROTEIN 39 HOMOLOG-RELATED"/>
    <property type="match status" value="1"/>
</dbReference>
<organism evidence="2 3">
    <name type="scientific">Colletotrichum plurivorum</name>
    <dbReference type="NCBI Taxonomy" id="2175906"/>
    <lineage>
        <taxon>Eukaryota</taxon>
        <taxon>Fungi</taxon>
        <taxon>Dikarya</taxon>
        <taxon>Ascomycota</taxon>
        <taxon>Pezizomycotina</taxon>
        <taxon>Sordariomycetes</taxon>
        <taxon>Hypocreomycetidae</taxon>
        <taxon>Glomerellales</taxon>
        <taxon>Glomerellaceae</taxon>
        <taxon>Colletotrichum</taxon>
        <taxon>Colletotrichum orchidearum species complex</taxon>
    </lineage>
</organism>